<dbReference type="SUPFAM" id="SSF48452">
    <property type="entry name" value="TPR-like"/>
    <property type="match status" value="1"/>
</dbReference>
<evidence type="ECO:0000313" key="3">
    <source>
        <dbReference type="EMBL" id="MQY27391.1"/>
    </source>
</evidence>
<accession>A0A7K0DNX9</accession>
<keyword evidence="2" id="KW-0812">Transmembrane</keyword>
<keyword evidence="4" id="KW-1185">Reference proteome</keyword>
<dbReference type="InterPro" id="IPR011990">
    <property type="entry name" value="TPR-like_helical_dom_sf"/>
</dbReference>
<feature type="transmembrane region" description="Helical" evidence="2">
    <location>
        <begin position="327"/>
        <end position="343"/>
    </location>
</feature>
<feature type="transmembrane region" description="Helical" evidence="2">
    <location>
        <begin position="348"/>
        <end position="370"/>
    </location>
</feature>
<comment type="caution">
    <text evidence="3">The sequence shown here is derived from an EMBL/GenBank/DDBJ whole genome shotgun (WGS) entry which is preliminary data.</text>
</comment>
<dbReference type="EMBL" id="WEGI01000006">
    <property type="protein sequence ID" value="MQY27391.1"/>
    <property type="molecule type" value="Genomic_DNA"/>
</dbReference>
<evidence type="ECO:0008006" key="5">
    <source>
        <dbReference type="Google" id="ProtNLM"/>
    </source>
</evidence>
<dbReference type="PROSITE" id="PS50005">
    <property type="entry name" value="TPR"/>
    <property type="match status" value="1"/>
</dbReference>
<sequence length="944" mass="99589">MSLQQFPEPDGRAENVVALARIIAEDTASRQDLMQALDRLEIDWTRVLFAIDDEVAKCLGHASPAVPEAATVDGVLLVAGALCRVYDLPAISVTMMAVAVAVTADLALAARMTVVTAILDSFGESDLEDLPTVVSRLESGVAESSGVIADPPRRADLTVLGGLLSGLTRRAGALSRVTLAYLSTMMVLQTGHLLLVPLTVSAIWYTRHPYDLQPVTERVCGAGRETVTAKVPWYAVLVLALSLAHAPVPALLILLGAIWHELLDGTGEFATLLCLRSWTGAERRCSAAVPRIAAIVAVTEPVRYLARVAVAAAAAFSGLWLTRALTPVTPAAIPALLFATILLGRRRIVWGAVLFTASGYLGAGAVPIAIQVACGCAAWGAIARLHRVPPTGVPLSSPSRFRLTRGNRGLRRAHRLAEAGRYRDAAALLTALPRPGSHADPAATLLAWVLWRDGRPAEAVAAVRAAPVAGGPDAVHHEVLRAAVEVQAQLDLEAPPARGAAAALARYRSAPRCNREVLRESALAEARSIAAEPNPDPAQIMLMVEITAHLVPRVVGARRVPIAARLIAACAECLVAVDPAAAEALLSVRFTAIGTTVFGEARDFARIHALADADRVSDDDATIVVAAQQVEPWPERILLWRCRSRVRPSALDQDPATTPQLRALAALLTRYRAAFTDCEQGRRAELAGYESYLAAAILLENSDFRAGQARLAEPVVAALRRSPGTPDRIAAAAAATLGRTLLRLGDYDSAAAAFEHAALFEPDSDRRLPILVAMAAAALWATADDRAAEAERLLGMYPGPAAERLCVAFAAIRSGHAAEPAALRPALDSIRDSSSLAYCFAAGIAIRALAAAGRRPEAEQMSAEVSQWATPARVAAWIRAALDNVLAEPNSPAAADLPAAASAQPPPVRWSPTAVVRVDGDRPPRDDEPVSAAGYLAVIEARGV</sequence>
<evidence type="ECO:0000256" key="2">
    <source>
        <dbReference type="SAM" id="Phobius"/>
    </source>
</evidence>
<dbReference type="InterPro" id="IPR019734">
    <property type="entry name" value="TPR_rpt"/>
</dbReference>
<feature type="repeat" description="TPR" evidence="1">
    <location>
        <begin position="731"/>
        <end position="764"/>
    </location>
</feature>
<proteinExistence type="predicted"/>
<reference evidence="3 4" key="1">
    <citation type="submission" date="2019-10" db="EMBL/GenBank/DDBJ databases">
        <title>Nocardia macrotermitis sp. nov. and Nocardia aurantia sp. nov., isolated from the gut of fungus growing-termite Macrotermes natalensis.</title>
        <authorList>
            <person name="Benndorf R."/>
            <person name="Schwitalla J."/>
            <person name="Martin K."/>
            <person name="De Beer W."/>
            <person name="Kaster A.-K."/>
            <person name="Vollmers J."/>
            <person name="Poulsen M."/>
            <person name="Beemelmanns C."/>
        </authorList>
    </citation>
    <scope>NUCLEOTIDE SEQUENCE [LARGE SCALE GENOMIC DNA]</scope>
    <source>
        <strain evidence="3 4">RB56</strain>
    </source>
</reference>
<keyword evidence="2" id="KW-1133">Transmembrane helix</keyword>
<dbReference type="AlphaFoldDB" id="A0A7K0DNX9"/>
<gene>
    <name evidence="3" type="ORF">NRB56_29740</name>
</gene>
<keyword evidence="2" id="KW-0472">Membrane</keyword>
<dbReference type="Proteomes" id="UP000431401">
    <property type="component" value="Unassembled WGS sequence"/>
</dbReference>
<evidence type="ECO:0000313" key="4">
    <source>
        <dbReference type="Proteomes" id="UP000431401"/>
    </source>
</evidence>
<dbReference type="RefSeq" id="WP_153342473.1">
    <property type="nucleotide sequence ID" value="NZ_WEGI01000006.1"/>
</dbReference>
<organism evidence="3 4">
    <name type="scientific">Nocardia aurantia</name>
    <dbReference type="NCBI Taxonomy" id="2585199"/>
    <lineage>
        <taxon>Bacteria</taxon>
        <taxon>Bacillati</taxon>
        <taxon>Actinomycetota</taxon>
        <taxon>Actinomycetes</taxon>
        <taxon>Mycobacteriales</taxon>
        <taxon>Nocardiaceae</taxon>
        <taxon>Nocardia</taxon>
    </lineage>
</organism>
<name>A0A7K0DNX9_9NOCA</name>
<keyword evidence="1" id="KW-0802">TPR repeat</keyword>
<protein>
    <recommendedName>
        <fullName evidence="5">Tetratricopeptide repeat protein</fullName>
    </recommendedName>
</protein>
<evidence type="ECO:0000256" key="1">
    <source>
        <dbReference type="PROSITE-ProRule" id="PRU00339"/>
    </source>
</evidence>
<feature type="transmembrane region" description="Helical" evidence="2">
    <location>
        <begin position="233"/>
        <end position="259"/>
    </location>
</feature>